<dbReference type="Pfam" id="PF02358">
    <property type="entry name" value="Trehalose_PPase"/>
    <property type="match status" value="1"/>
</dbReference>
<proteinExistence type="predicted"/>
<name>A0A2Z6AX09_9BACT</name>
<gene>
    <name evidence="1" type="ORF">DFE_1066</name>
</gene>
<dbReference type="Proteomes" id="UP000269883">
    <property type="component" value="Chromosome"/>
</dbReference>
<organism evidence="1 2">
    <name type="scientific">Desulfovibrio ferrophilus</name>
    <dbReference type="NCBI Taxonomy" id="241368"/>
    <lineage>
        <taxon>Bacteria</taxon>
        <taxon>Pseudomonadati</taxon>
        <taxon>Thermodesulfobacteriota</taxon>
        <taxon>Desulfovibrionia</taxon>
        <taxon>Desulfovibrionales</taxon>
        <taxon>Desulfovibrionaceae</taxon>
        <taxon>Desulfovibrio</taxon>
    </lineage>
</organism>
<sequence length="102" mass="11408">MEIAGQHELELRPFDGGVELRSADVHKGLAVARVLKESSKETRIFYLGDDQTDEDGFVALEGNGIGILVRPEYRETQADWWVRPPGELLDFLNRVLVAISKG</sequence>
<dbReference type="GO" id="GO:0005992">
    <property type="term" value="P:trehalose biosynthetic process"/>
    <property type="evidence" value="ECO:0007669"/>
    <property type="project" value="InterPro"/>
</dbReference>
<dbReference type="KEGG" id="dfl:DFE_1066"/>
<dbReference type="InterPro" id="IPR036412">
    <property type="entry name" value="HAD-like_sf"/>
</dbReference>
<evidence type="ECO:0000313" key="2">
    <source>
        <dbReference type="Proteomes" id="UP000269883"/>
    </source>
</evidence>
<accession>A0A2Z6AX09</accession>
<keyword evidence="2" id="KW-1185">Reference proteome</keyword>
<dbReference type="Gene3D" id="3.40.50.1000">
    <property type="entry name" value="HAD superfamily/HAD-like"/>
    <property type="match status" value="1"/>
</dbReference>
<reference evidence="1 2" key="1">
    <citation type="journal article" date="2018" name="Sci. Adv.">
        <title>Multi-heme cytochromes provide a pathway for survival in energy-limited environments.</title>
        <authorList>
            <person name="Deng X."/>
            <person name="Dohmae N."/>
            <person name="Nealson K.H."/>
            <person name="Hashimoto K."/>
            <person name="Okamoto A."/>
        </authorList>
    </citation>
    <scope>NUCLEOTIDE SEQUENCE [LARGE SCALE GENOMIC DNA]</scope>
    <source>
        <strain evidence="1 2">IS5</strain>
    </source>
</reference>
<dbReference type="InterPro" id="IPR023214">
    <property type="entry name" value="HAD_sf"/>
</dbReference>
<evidence type="ECO:0000313" key="1">
    <source>
        <dbReference type="EMBL" id="BBD07792.1"/>
    </source>
</evidence>
<dbReference type="SUPFAM" id="SSF56784">
    <property type="entry name" value="HAD-like"/>
    <property type="match status" value="1"/>
</dbReference>
<dbReference type="EMBL" id="AP017378">
    <property type="protein sequence ID" value="BBD07792.1"/>
    <property type="molecule type" value="Genomic_DNA"/>
</dbReference>
<dbReference type="InterPro" id="IPR003337">
    <property type="entry name" value="Trehalose_PPase"/>
</dbReference>
<dbReference type="AlphaFoldDB" id="A0A2Z6AX09"/>
<protein>
    <submittedName>
        <fullName evidence="1">Trehalose 6-phosphate phosphatase</fullName>
    </submittedName>
</protein>